<accession>A0A2S9H406</accession>
<gene>
    <name evidence="5" type="ORF">S2091_0715</name>
</gene>
<keyword evidence="2 5" id="KW-0238">DNA-binding</keyword>
<dbReference type="Pfam" id="PF12833">
    <property type="entry name" value="HTH_18"/>
    <property type="match status" value="1"/>
</dbReference>
<dbReference type="Gene3D" id="1.10.10.60">
    <property type="entry name" value="Homeodomain-like"/>
    <property type="match status" value="1"/>
</dbReference>
<evidence type="ECO:0000259" key="4">
    <source>
        <dbReference type="PROSITE" id="PS01124"/>
    </source>
</evidence>
<dbReference type="EMBL" id="PUGF01000002">
    <property type="protein sequence ID" value="PRC94712.1"/>
    <property type="molecule type" value="Genomic_DNA"/>
</dbReference>
<dbReference type="Pfam" id="PF01965">
    <property type="entry name" value="DJ-1_PfpI"/>
    <property type="match status" value="1"/>
</dbReference>
<reference evidence="5 6" key="1">
    <citation type="submission" date="2018-02" db="EMBL/GenBank/DDBJ databases">
        <title>Solimicrobium silvestre gen. nov., sp. nov., isolated from alpine forest soil.</title>
        <authorList>
            <person name="Margesin R."/>
            <person name="Albuquerque L."/>
            <person name="Zhang D.-C."/>
            <person name="Froufe H.J.C."/>
            <person name="Severino R."/>
            <person name="Roxo I."/>
            <person name="Egas C."/>
            <person name="Da Costa M.S."/>
        </authorList>
    </citation>
    <scope>NUCLEOTIDE SEQUENCE [LARGE SCALE GENOMIC DNA]</scope>
    <source>
        <strain evidence="5 6">S20-91</strain>
    </source>
</reference>
<dbReference type="InterPro" id="IPR002818">
    <property type="entry name" value="DJ-1/PfpI"/>
</dbReference>
<evidence type="ECO:0000313" key="5">
    <source>
        <dbReference type="EMBL" id="PRC94712.1"/>
    </source>
</evidence>
<dbReference type="GO" id="GO:0043565">
    <property type="term" value="F:sequence-specific DNA binding"/>
    <property type="evidence" value="ECO:0007669"/>
    <property type="project" value="InterPro"/>
</dbReference>
<dbReference type="PANTHER" id="PTHR43130:SF3">
    <property type="entry name" value="HTH-TYPE TRANSCRIPTIONAL REGULATOR RV1931C"/>
    <property type="match status" value="1"/>
</dbReference>
<dbReference type="InterPro" id="IPR009057">
    <property type="entry name" value="Homeodomain-like_sf"/>
</dbReference>
<sequence>MIKKKPTADLDYRNTKIANHINSIHVWIVVFPGFLLLDATGPVQAFSTCNDEYSDSGGSPPYVIHMVSQHGGEIKSSSGVGVSTTPLPAIKLLSGATLVVSGGHRIELAVAEDDLVCWIGKASGIVKRCASVCNGAFLLAKAGVLTNKKACTHWKDTDSLRIQYPDIHVLDDAIYIKDGSIYSSAGVTSGIDLCLSLIEEDLGRKAALSVAKSLVVFQKRPGGQRQFSTALLSESSSSSLADQLINWLRPRIHEQIDVDRMSDAISLSSRSLHRRLQQEAGLSPAQLLSRVRMEVACKLLESGSHSIKKIAEKSGFGTEYNLRRSFAKNLGVLPTEYRERFG</sequence>
<dbReference type="Proteomes" id="UP000237839">
    <property type="component" value="Unassembled WGS sequence"/>
</dbReference>
<keyword evidence="6" id="KW-1185">Reference proteome</keyword>
<dbReference type="SUPFAM" id="SSF46689">
    <property type="entry name" value="Homeodomain-like"/>
    <property type="match status" value="1"/>
</dbReference>
<name>A0A2S9H406_9BURK</name>
<feature type="domain" description="HTH araC/xylS-type" evidence="4">
    <location>
        <begin position="242"/>
        <end position="340"/>
    </location>
</feature>
<dbReference type="SMART" id="SM00342">
    <property type="entry name" value="HTH_ARAC"/>
    <property type="match status" value="1"/>
</dbReference>
<proteinExistence type="predicted"/>
<keyword evidence="3" id="KW-0804">Transcription</keyword>
<organism evidence="5 6">
    <name type="scientific">Solimicrobium silvestre</name>
    <dbReference type="NCBI Taxonomy" id="2099400"/>
    <lineage>
        <taxon>Bacteria</taxon>
        <taxon>Pseudomonadati</taxon>
        <taxon>Pseudomonadota</taxon>
        <taxon>Betaproteobacteria</taxon>
        <taxon>Burkholderiales</taxon>
        <taxon>Oxalobacteraceae</taxon>
        <taxon>Solimicrobium</taxon>
    </lineage>
</organism>
<dbReference type="CDD" id="cd03137">
    <property type="entry name" value="GATase1_AraC_1"/>
    <property type="match status" value="1"/>
</dbReference>
<protein>
    <submittedName>
        <fullName evidence="5">Transcriptional regulator containing an amidase domain and an AraC-type DNA-binding HTH domain</fullName>
    </submittedName>
</protein>
<dbReference type="PROSITE" id="PS01124">
    <property type="entry name" value="HTH_ARAC_FAMILY_2"/>
    <property type="match status" value="1"/>
</dbReference>
<comment type="caution">
    <text evidence="5">The sequence shown here is derived from an EMBL/GenBank/DDBJ whole genome shotgun (WGS) entry which is preliminary data.</text>
</comment>
<dbReference type="GO" id="GO:0003700">
    <property type="term" value="F:DNA-binding transcription factor activity"/>
    <property type="evidence" value="ECO:0007669"/>
    <property type="project" value="InterPro"/>
</dbReference>
<dbReference type="InterPro" id="IPR018062">
    <property type="entry name" value="HTH_AraC-typ_CS"/>
</dbReference>
<dbReference type="InterPro" id="IPR052158">
    <property type="entry name" value="INH-QAR"/>
</dbReference>
<evidence type="ECO:0000313" key="6">
    <source>
        <dbReference type="Proteomes" id="UP000237839"/>
    </source>
</evidence>
<dbReference type="PANTHER" id="PTHR43130">
    <property type="entry name" value="ARAC-FAMILY TRANSCRIPTIONAL REGULATOR"/>
    <property type="match status" value="1"/>
</dbReference>
<evidence type="ECO:0000256" key="3">
    <source>
        <dbReference type="ARBA" id="ARBA00023163"/>
    </source>
</evidence>
<evidence type="ECO:0000256" key="1">
    <source>
        <dbReference type="ARBA" id="ARBA00023015"/>
    </source>
</evidence>
<dbReference type="Gene3D" id="3.40.50.880">
    <property type="match status" value="1"/>
</dbReference>
<keyword evidence="1" id="KW-0805">Transcription regulation</keyword>
<dbReference type="SUPFAM" id="SSF52317">
    <property type="entry name" value="Class I glutamine amidotransferase-like"/>
    <property type="match status" value="1"/>
</dbReference>
<dbReference type="PROSITE" id="PS00041">
    <property type="entry name" value="HTH_ARAC_FAMILY_1"/>
    <property type="match status" value="1"/>
</dbReference>
<dbReference type="InterPro" id="IPR029062">
    <property type="entry name" value="Class_I_gatase-like"/>
</dbReference>
<dbReference type="AlphaFoldDB" id="A0A2S9H406"/>
<evidence type="ECO:0000256" key="2">
    <source>
        <dbReference type="ARBA" id="ARBA00023125"/>
    </source>
</evidence>
<dbReference type="RefSeq" id="WP_243405306.1">
    <property type="nucleotide sequence ID" value="NZ_PUGF01000002.1"/>
</dbReference>
<dbReference type="InterPro" id="IPR018060">
    <property type="entry name" value="HTH_AraC"/>
</dbReference>